<evidence type="ECO:0000313" key="3">
    <source>
        <dbReference type="Proteomes" id="UP000006931"/>
    </source>
</evidence>
<dbReference type="CDD" id="cd10963">
    <property type="entry name" value="CE4_RC0012_like"/>
    <property type="match status" value="1"/>
</dbReference>
<proteinExistence type="predicted"/>
<dbReference type="NCBIfam" id="TIGR03775">
    <property type="entry name" value="RPE3"/>
    <property type="match status" value="1"/>
</dbReference>
<dbReference type="InterPro" id="IPR011330">
    <property type="entry name" value="Glyco_hydro/deAcase_b/a-brl"/>
</dbReference>
<dbReference type="GeneID" id="57569140"/>
<accession>D5AVT4</accession>
<feature type="chain" id="PRO_5003069584" evidence="1">
    <location>
        <begin position="20"/>
        <end position="366"/>
    </location>
</feature>
<organism evidence="2 3">
    <name type="scientific">Rickettsia prowazekii (strain Rp22)</name>
    <dbReference type="NCBI Taxonomy" id="449216"/>
    <lineage>
        <taxon>Bacteria</taxon>
        <taxon>Pseudomonadati</taxon>
        <taxon>Pseudomonadota</taxon>
        <taxon>Alphaproteobacteria</taxon>
        <taxon>Rickettsiales</taxon>
        <taxon>Rickettsiaceae</taxon>
        <taxon>Rickettsieae</taxon>
        <taxon>Rickettsia</taxon>
        <taxon>typhus group</taxon>
    </lineage>
</organism>
<dbReference type="EMBL" id="CP001584">
    <property type="protein sequence ID" value="ADE29523.1"/>
    <property type="molecule type" value="Genomic_DNA"/>
</dbReference>
<evidence type="ECO:0000313" key="2">
    <source>
        <dbReference type="EMBL" id="ADE29523.1"/>
    </source>
</evidence>
<evidence type="ECO:0000256" key="1">
    <source>
        <dbReference type="SAM" id="SignalP"/>
    </source>
</evidence>
<dbReference type="GO" id="GO:0005975">
    <property type="term" value="P:carbohydrate metabolic process"/>
    <property type="evidence" value="ECO:0007669"/>
    <property type="project" value="InterPro"/>
</dbReference>
<gene>
    <name evidence="2" type="ordered locus">rpr22_CDS010</name>
</gene>
<dbReference type="AlphaFoldDB" id="D5AVT4"/>
<feature type="signal peptide" evidence="1">
    <location>
        <begin position="1"/>
        <end position="19"/>
    </location>
</feature>
<dbReference type="RefSeq" id="WP_004599698.1">
    <property type="nucleotide sequence ID" value="NC_017560.1"/>
</dbReference>
<dbReference type="SUPFAM" id="SSF88713">
    <property type="entry name" value="Glycoside hydrolase/deacetylase"/>
    <property type="match status" value="1"/>
</dbReference>
<dbReference type="Gene3D" id="3.20.20.370">
    <property type="entry name" value="Glycoside hydrolase/deacetylase"/>
    <property type="match status" value="1"/>
</dbReference>
<dbReference type="PATRIC" id="fig|449216.3.peg.11"/>
<dbReference type="HOGENOM" id="CLU_078784_0_0_5"/>
<sequence length="366" mass="42227">MKRILSFIFIILFFNSSYAVEKAAIITDYKPIFLPVITENKKIKIAIRSYLKNKKSYFVLVDPNSFKTEIVLQELVILPANKIEKENLLIKLNKTSYIKALNKYNFIDQSLQSFKQDEFSNKFTDNTIVYEHKLNSKSSHSSTFMNSTVQQNYGATSSMYKVKGQFLTIDMCPSSKNFEEVFFKKLVELSTKLKKAIPITICVSGLWINKHTEEFLWLLKQQENGYLQITWVNHSFSHPYFKDKPLEDNFLLSNKDDFENEVLEVGKILVSYNIAPSPFFRFPGLVSDQTLIAKLKNFGFIPLGSNAWLAKGEKIQDGSFILVHGNSNEKAGIDLIMPMLSELKLLPIEKAFLPTNFYQQIYNSIF</sequence>
<dbReference type="KEGG" id="rpq:rpr22_CDS010"/>
<dbReference type="Proteomes" id="UP000006931">
    <property type="component" value="Chromosome"/>
</dbReference>
<dbReference type="InterPro" id="IPR022437">
    <property type="entry name" value="RPE3"/>
</dbReference>
<reference evidence="2 3" key="1">
    <citation type="journal article" date="2010" name="Genome Res.">
        <title>Genomic, proteomic, and transcriptomic analysis of virulent and avirulent Rickettsia prowazekii reveals its adaptive mutation capabilities.</title>
        <authorList>
            <person name="Bechah Y."/>
            <person name="El Karkouri K."/>
            <person name="Mediannikov O."/>
            <person name="Leroy Q."/>
            <person name="Pelletier N."/>
            <person name="Robert C."/>
            <person name="Medigue C."/>
            <person name="Mege J.L."/>
            <person name="Raoult D."/>
        </authorList>
    </citation>
    <scope>NUCLEOTIDE SEQUENCE [LARGE SCALE GENOMIC DNA]</scope>
    <source>
        <strain evidence="2 3">Rp22</strain>
    </source>
</reference>
<name>D5AVT4_RICPP</name>
<protein>
    <submittedName>
        <fullName evidence="2">Polysaccharide deacetylase-like protein</fullName>
    </submittedName>
</protein>
<keyword evidence="1" id="KW-0732">Signal</keyword>